<name>A0A0B0M5R7_GOSAR</name>
<dbReference type="EMBL" id="KN400799">
    <property type="protein sequence ID" value="KHG14072.1"/>
    <property type="molecule type" value="Genomic_DNA"/>
</dbReference>
<sequence>MYCRKGFSLDG</sequence>
<evidence type="ECO:0000313" key="4">
    <source>
        <dbReference type="Proteomes" id="UP000032142"/>
    </source>
</evidence>
<gene>
    <name evidence="2" type="ORF">F383_17036</name>
    <name evidence="3" type="ORF">F383_20056</name>
    <name evidence="1" type="ORF">F383_36587</name>
</gene>
<dbReference type="EMBL" id="JRRC01002120">
    <property type="protein sequence ID" value="KHF97287.1"/>
    <property type="molecule type" value="Genomic_DNA"/>
</dbReference>
<keyword evidence="4" id="KW-1185">Reference proteome</keyword>
<evidence type="ECO:0000313" key="1">
    <source>
        <dbReference type="EMBL" id="KHF97287.1"/>
    </source>
</evidence>
<evidence type="ECO:0000313" key="3">
    <source>
        <dbReference type="EMBL" id="KHG14072.1"/>
    </source>
</evidence>
<organism evidence="1 4">
    <name type="scientific">Gossypium arboreum</name>
    <name type="common">Tree cotton</name>
    <name type="synonym">Gossypium nanking</name>
    <dbReference type="NCBI Taxonomy" id="29729"/>
    <lineage>
        <taxon>Eukaryota</taxon>
        <taxon>Viridiplantae</taxon>
        <taxon>Streptophyta</taxon>
        <taxon>Embryophyta</taxon>
        <taxon>Tracheophyta</taxon>
        <taxon>Spermatophyta</taxon>
        <taxon>Magnoliopsida</taxon>
        <taxon>eudicotyledons</taxon>
        <taxon>Gunneridae</taxon>
        <taxon>Pentapetalae</taxon>
        <taxon>rosids</taxon>
        <taxon>malvids</taxon>
        <taxon>Malvales</taxon>
        <taxon>Malvaceae</taxon>
        <taxon>Malvoideae</taxon>
        <taxon>Gossypium</taxon>
    </lineage>
</organism>
<dbReference type="EMBL" id="KN398817">
    <property type="protein sequence ID" value="KHG13064.1"/>
    <property type="molecule type" value="Genomic_DNA"/>
</dbReference>
<reference evidence="4" key="2">
    <citation type="submission" date="2014-09" db="EMBL/GenBank/DDBJ databases">
        <authorList>
            <person name="Mudge J."/>
            <person name="Ramaraj T."/>
            <person name="Lindquist I.E."/>
            <person name="Bharti A.K."/>
            <person name="Sundararajan A."/>
            <person name="Cameron C.T."/>
            <person name="Woodward J.E."/>
            <person name="May G.D."/>
            <person name="Brubaker C."/>
            <person name="Broadhvest J."/>
            <person name="Wilkins T.A."/>
        </authorList>
    </citation>
    <scope>NUCLEOTIDE SEQUENCE</scope>
    <source>
        <strain evidence="4">cv. AKA8401</strain>
    </source>
</reference>
<accession>A0A0B0M5R7</accession>
<evidence type="ECO:0000313" key="2">
    <source>
        <dbReference type="EMBL" id="KHG13064.1"/>
    </source>
</evidence>
<proteinExistence type="predicted"/>
<reference evidence="1" key="1">
    <citation type="submission" date="2014-09" db="EMBL/GenBank/DDBJ databases">
        <title>G. arboreum L. cv. AKA8401 A2 genome assembly version 1.0.</title>
        <authorList>
            <person name="Mudge J."/>
            <person name="Ramaraj T."/>
            <person name="Lindquist I.E."/>
            <person name="Bharti A.K."/>
            <person name="Sundararajan A."/>
            <person name="Cameron C.T."/>
            <person name="Woodward J.E."/>
            <person name="May G.D."/>
            <person name="Brubaker C."/>
            <person name="Broadhvest J."/>
            <person name="Wilkins T.A."/>
        </authorList>
    </citation>
    <scope>NUCLEOTIDE SEQUENCE</scope>
</reference>
<dbReference type="Proteomes" id="UP000032142">
    <property type="component" value="Unassembled WGS sequence"/>
</dbReference>
<protein>
    <submittedName>
        <fullName evidence="1">Uncharacterized protein</fullName>
    </submittedName>
</protein>